<comment type="catalytic activity">
    <reaction evidence="2">
        <text>oxidized coenzyme F420-(gamma-L-Glu)(n) + a quinol + H(+) = reduced coenzyme F420-(gamma-L-Glu)(n) + a quinone</text>
        <dbReference type="Rhea" id="RHEA:39663"/>
        <dbReference type="Rhea" id="RHEA-COMP:12939"/>
        <dbReference type="Rhea" id="RHEA-COMP:14378"/>
        <dbReference type="ChEBI" id="CHEBI:15378"/>
        <dbReference type="ChEBI" id="CHEBI:24646"/>
        <dbReference type="ChEBI" id="CHEBI:132124"/>
        <dbReference type="ChEBI" id="CHEBI:133980"/>
        <dbReference type="ChEBI" id="CHEBI:139511"/>
    </reaction>
</comment>
<reference evidence="3 4" key="1">
    <citation type="journal article" date="2019" name="Int. J. Syst. Evol. Microbiol.">
        <title>The Global Catalogue of Microorganisms (GCM) 10K type strain sequencing project: providing services to taxonomists for standard genome sequencing and annotation.</title>
        <authorList>
            <consortium name="The Broad Institute Genomics Platform"/>
            <consortium name="The Broad Institute Genome Sequencing Center for Infectious Disease"/>
            <person name="Wu L."/>
            <person name="Ma J."/>
        </authorList>
    </citation>
    <scope>NUCLEOTIDE SEQUENCE [LARGE SCALE GENOMIC DNA]</scope>
    <source>
        <strain evidence="3 4">JCM 14718</strain>
    </source>
</reference>
<dbReference type="PANTHER" id="PTHR39428">
    <property type="entry name" value="F420H(2)-DEPENDENT QUINONE REDUCTASE RV1261C"/>
    <property type="match status" value="1"/>
</dbReference>
<dbReference type="EMBL" id="BAAANY010000020">
    <property type="protein sequence ID" value="GAA1695610.1"/>
    <property type="molecule type" value="Genomic_DNA"/>
</dbReference>
<comment type="caution">
    <text evidence="3">The sequence shown here is derived from an EMBL/GenBank/DDBJ whole genome shotgun (WGS) entry which is preliminary data.</text>
</comment>
<gene>
    <name evidence="3" type="ORF">GCM10009765_51030</name>
</gene>
<dbReference type="InterPro" id="IPR004378">
    <property type="entry name" value="F420H2_quin_Rdtase"/>
</dbReference>
<sequence length="161" mass="17725">MPDTETSAAEMAAHRANNTVPTDAEMAAFNKMIIDDFRANNGKVTVDPFKGAPLVLVHHVGAKSGKERIAPLAYDIDGDNVIIIASKGGTPENPAWFHNLVANPDTKIELGPDVIEVTAEPLTEGEERARLYQQMADKMPNFHEYQKNTDRLIPVVVLHRK</sequence>
<dbReference type="PANTHER" id="PTHR39428:SF1">
    <property type="entry name" value="F420H(2)-DEPENDENT QUINONE REDUCTASE RV1261C"/>
    <property type="match status" value="1"/>
</dbReference>
<dbReference type="RefSeq" id="WP_344313009.1">
    <property type="nucleotide sequence ID" value="NZ_BAAANY010000020.1"/>
</dbReference>
<dbReference type="InterPro" id="IPR012349">
    <property type="entry name" value="Split_barrel_FMN-bd"/>
</dbReference>
<dbReference type="Gene3D" id="2.30.110.10">
    <property type="entry name" value="Electron Transport, Fmn-binding Protein, Chain A"/>
    <property type="match status" value="1"/>
</dbReference>
<keyword evidence="4" id="KW-1185">Reference proteome</keyword>
<dbReference type="Pfam" id="PF04075">
    <property type="entry name" value="F420H2_quin_red"/>
    <property type="match status" value="1"/>
</dbReference>
<proteinExistence type="inferred from homology"/>
<comment type="similarity">
    <text evidence="1">Belongs to the F420H(2)-dependent quinone reductase family.</text>
</comment>
<accession>A0ABN2HZ14</accession>
<evidence type="ECO:0000256" key="1">
    <source>
        <dbReference type="ARBA" id="ARBA00008710"/>
    </source>
</evidence>
<dbReference type="NCBIfam" id="TIGR00026">
    <property type="entry name" value="hi_GC_TIGR00026"/>
    <property type="match status" value="1"/>
</dbReference>
<protein>
    <submittedName>
        <fullName evidence="3">Nitroreductase family deazaflavin-dependent oxidoreductase</fullName>
    </submittedName>
</protein>
<evidence type="ECO:0000313" key="3">
    <source>
        <dbReference type="EMBL" id="GAA1695610.1"/>
    </source>
</evidence>
<organism evidence="3 4">
    <name type="scientific">Fodinicola feengrottensis</name>
    <dbReference type="NCBI Taxonomy" id="435914"/>
    <lineage>
        <taxon>Bacteria</taxon>
        <taxon>Bacillati</taxon>
        <taxon>Actinomycetota</taxon>
        <taxon>Actinomycetes</taxon>
        <taxon>Mycobacteriales</taxon>
        <taxon>Fodinicola</taxon>
    </lineage>
</organism>
<evidence type="ECO:0000256" key="2">
    <source>
        <dbReference type="ARBA" id="ARBA00049106"/>
    </source>
</evidence>
<evidence type="ECO:0000313" key="4">
    <source>
        <dbReference type="Proteomes" id="UP001500618"/>
    </source>
</evidence>
<name>A0ABN2HZ14_9ACTN</name>
<dbReference type="Proteomes" id="UP001500618">
    <property type="component" value="Unassembled WGS sequence"/>
</dbReference>